<evidence type="ECO:0000259" key="1">
    <source>
        <dbReference type="Pfam" id="PF13521"/>
    </source>
</evidence>
<dbReference type="OrthoDB" id="9151999at2"/>
<gene>
    <name evidence="2" type="ORF">IMCC3317_25400</name>
</gene>
<dbReference type="InterPro" id="IPR038727">
    <property type="entry name" value="NadR/Ttd14_AAA_dom"/>
</dbReference>
<name>A0A7L4ZKK4_9FLAO</name>
<proteinExistence type="predicted"/>
<dbReference type="Proteomes" id="UP000464657">
    <property type="component" value="Chromosome"/>
</dbReference>
<reference evidence="2 3" key="1">
    <citation type="journal article" date="2013" name="Int. J. Syst. Evol. Microbiol.">
        <title>Kordia antarctica sp. nov., isolated from Antarctic seawater.</title>
        <authorList>
            <person name="Baek K."/>
            <person name="Choi A."/>
            <person name="Kang I."/>
            <person name="Lee K."/>
            <person name="Cho J.C."/>
        </authorList>
    </citation>
    <scope>NUCLEOTIDE SEQUENCE [LARGE SCALE GENOMIC DNA]</scope>
    <source>
        <strain evidence="2 3">IMCC3317</strain>
    </source>
</reference>
<accession>A0A7L4ZKK4</accession>
<sequence>MEKNIKQQHRSSLKIVVFGPESTGKTTLAKQLAAHYNAAFVPEYARIYAEAKQQKGEKLTSEDVVPIAKGQLRLECKASENRLLICDTDILSTITYARLYYPEFKSETLKKYAEKNTAAFYFLTYIDTPWEADGIRDLPHKREEAFLEFQQTLKTYNQPHILLKGSIEARFQKAIAELDKRLKAY</sequence>
<dbReference type="PANTHER" id="PTHR37512">
    <property type="entry name" value="TRIFUNCTIONAL NAD BIOSYNTHESIS/REGULATOR PROTEIN NADR"/>
    <property type="match status" value="1"/>
</dbReference>
<organism evidence="2 3">
    <name type="scientific">Kordia antarctica</name>
    <dbReference type="NCBI Taxonomy" id="1218801"/>
    <lineage>
        <taxon>Bacteria</taxon>
        <taxon>Pseudomonadati</taxon>
        <taxon>Bacteroidota</taxon>
        <taxon>Flavobacteriia</taxon>
        <taxon>Flavobacteriales</taxon>
        <taxon>Flavobacteriaceae</taxon>
        <taxon>Kordia</taxon>
    </lineage>
</organism>
<protein>
    <recommendedName>
        <fullName evidence="1">NadR/Ttd14 AAA domain-containing protein</fullName>
    </recommendedName>
</protein>
<feature type="domain" description="NadR/Ttd14 AAA" evidence="1">
    <location>
        <begin position="14"/>
        <end position="170"/>
    </location>
</feature>
<dbReference type="Gene3D" id="3.40.50.300">
    <property type="entry name" value="P-loop containing nucleotide triphosphate hydrolases"/>
    <property type="match status" value="1"/>
</dbReference>
<dbReference type="SUPFAM" id="SSF52540">
    <property type="entry name" value="P-loop containing nucleoside triphosphate hydrolases"/>
    <property type="match status" value="1"/>
</dbReference>
<dbReference type="KEGG" id="kan:IMCC3317_25400"/>
<dbReference type="InterPro" id="IPR052735">
    <property type="entry name" value="NAD_biosynth-regulator"/>
</dbReference>
<evidence type="ECO:0000313" key="3">
    <source>
        <dbReference type="Proteomes" id="UP000464657"/>
    </source>
</evidence>
<dbReference type="AlphaFoldDB" id="A0A7L4ZKK4"/>
<keyword evidence="3" id="KW-1185">Reference proteome</keyword>
<dbReference type="EMBL" id="CP019288">
    <property type="protein sequence ID" value="QHI37162.1"/>
    <property type="molecule type" value="Genomic_DNA"/>
</dbReference>
<dbReference type="RefSeq" id="WP_160129808.1">
    <property type="nucleotide sequence ID" value="NZ_CP019288.1"/>
</dbReference>
<dbReference type="Pfam" id="PF13521">
    <property type="entry name" value="AAA_28"/>
    <property type="match status" value="1"/>
</dbReference>
<dbReference type="InterPro" id="IPR027417">
    <property type="entry name" value="P-loop_NTPase"/>
</dbReference>
<evidence type="ECO:0000313" key="2">
    <source>
        <dbReference type="EMBL" id="QHI37162.1"/>
    </source>
</evidence>
<dbReference type="PANTHER" id="PTHR37512:SF1">
    <property type="entry name" value="NADR_TTD14 AAA DOMAIN-CONTAINING PROTEIN"/>
    <property type="match status" value="1"/>
</dbReference>